<dbReference type="InterPro" id="IPR054528">
    <property type="entry name" value="TcaA_5th"/>
</dbReference>
<reference evidence="2 3" key="1">
    <citation type="submission" date="2023-07" db="EMBL/GenBank/DDBJ databases">
        <title>Genomic Encyclopedia of Type Strains, Phase IV (KMG-IV): sequencing the most valuable type-strain genomes for metagenomic binning, comparative biology and taxonomic classification.</title>
        <authorList>
            <person name="Goeker M."/>
        </authorList>
    </citation>
    <scope>NUCLEOTIDE SEQUENCE [LARGE SCALE GENOMIC DNA]</scope>
    <source>
        <strain evidence="2 3">DSM 9768</strain>
    </source>
</reference>
<dbReference type="RefSeq" id="WP_307326189.1">
    <property type="nucleotide sequence ID" value="NZ_JAUSUG010000009.1"/>
</dbReference>
<dbReference type="EMBL" id="JAUSUG010000009">
    <property type="protein sequence ID" value="MDQ0255247.1"/>
    <property type="molecule type" value="Genomic_DNA"/>
</dbReference>
<evidence type="ECO:0000313" key="3">
    <source>
        <dbReference type="Proteomes" id="UP001230005"/>
    </source>
</evidence>
<dbReference type="Pfam" id="PF22819">
    <property type="entry name" value="TcaA_5th"/>
    <property type="match status" value="1"/>
</dbReference>
<dbReference type="PROSITE" id="PS51257">
    <property type="entry name" value="PROKAR_LIPOPROTEIN"/>
    <property type="match status" value="1"/>
</dbReference>
<comment type="caution">
    <text evidence="2">The sequence shown here is derived from an EMBL/GenBank/DDBJ whole genome shotgun (WGS) entry which is preliminary data.</text>
</comment>
<sequence length="151" mass="18373">MKTSIKWMVLLSFFILLGCSEEVVWKKENNEDINNEVMEFMNEYSEDWEESLRIQNFSMMERFFVPNSQVFHMQRRQHQTLSAERKVEVFGGSEEVMLEVNEFGEYRWTWTERIQIQQGSNITEEERTRRYYISRDRNNNFKITAISRAND</sequence>
<feature type="domain" description="TcaA protein NTF2-like" evidence="1">
    <location>
        <begin position="34"/>
        <end position="146"/>
    </location>
</feature>
<proteinExistence type="predicted"/>
<evidence type="ECO:0000313" key="2">
    <source>
        <dbReference type="EMBL" id="MDQ0255247.1"/>
    </source>
</evidence>
<keyword evidence="3" id="KW-1185">Reference proteome</keyword>
<evidence type="ECO:0000259" key="1">
    <source>
        <dbReference type="Pfam" id="PF22819"/>
    </source>
</evidence>
<dbReference type="Proteomes" id="UP001230005">
    <property type="component" value="Unassembled WGS sequence"/>
</dbReference>
<organism evidence="2 3">
    <name type="scientific">Evansella vedderi</name>
    <dbReference type="NCBI Taxonomy" id="38282"/>
    <lineage>
        <taxon>Bacteria</taxon>
        <taxon>Bacillati</taxon>
        <taxon>Bacillota</taxon>
        <taxon>Bacilli</taxon>
        <taxon>Bacillales</taxon>
        <taxon>Bacillaceae</taxon>
        <taxon>Evansella</taxon>
    </lineage>
</organism>
<gene>
    <name evidence="2" type="ORF">J2S74_002629</name>
</gene>
<accession>A0ABT9ZVI6</accession>
<name>A0ABT9ZVI6_9BACI</name>
<protein>
    <recommendedName>
        <fullName evidence="1">TcaA protein NTF2-like domain-containing protein</fullName>
    </recommendedName>
</protein>